<evidence type="ECO:0000256" key="4">
    <source>
        <dbReference type="ARBA" id="ARBA00022553"/>
    </source>
</evidence>
<gene>
    <name evidence="22" type="ORF">CAPTEDRAFT_182248</name>
</gene>
<dbReference type="Pfam" id="PF13561">
    <property type="entry name" value="adh_short_C2"/>
    <property type="match status" value="1"/>
</dbReference>
<evidence type="ECO:0000313" key="22">
    <source>
        <dbReference type="EMBL" id="ELT95255.1"/>
    </source>
</evidence>
<evidence type="ECO:0000256" key="10">
    <source>
        <dbReference type="ARBA" id="ARBA00023160"/>
    </source>
</evidence>
<evidence type="ECO:0000256" key="18">
    <source>
        <dbReference type="ARBA" id="ARBA00049251"/>
    </source>
</evidence>
<sequence length="293" mass="31412">MAGVVSSVFRPGLFAGKSAIVTGGGTGIGKAITQELLYLGCNVMVAARKLDRLEAAADEMRSQLKDEKVRLEVAECNIRKEDQVKNLIKTTVDKFGSLDYLVNNAGGQFMNTAGEFSLKGWNAVVETNLTGTFLCCREAHNQWMSKNGGVIVNIIANMFNGWPGMSHSGAARAGVDNLTKSLSVEWAPAGIRINSVAPGSTIFSDTAAQNYGSDTIFKAQIPRVPAKRLGTTEEVSAAVCFLLSPAAAFISGETVRVDGAQSLYSTSIVWEVPDHDKIPPYTWKDDKDGKSKL</sequence>
<keyword evidence="5" id="KW-0276">Fatty acid metabolism</keyword>
<dbReference type="PANTHER" id="PTHR24317:SF7">
    <property type="entry name" value="PEROXISOMAL TRANS-2-ENOYL-COA REDUCTASE"/>
    <property type="match status" value="1"/>
</dbReference>
<dbReference type="STRING" id="283909.R7TW92"/>
<evidence type="ECO:0000256" key="16">
    <source>
        <dbReference type="ARBA" id="ARBA00048686"/>
    </source>
</evidence>
<evidence type="ECO:0000256" key="15">
    <source>
        <dbReference type="ARBA" id="ARBA00047570"/>
    </source>
</evidence>
<dbReference type="AlphaFoldDB" id="R7TW92"/>
<dbReference type="Proteomes" id="UP000014760">
    <property type="component" value="Unassembled WGS sequence"/>
</dbReference>
<dbReference type="EMBL" id="AMQN01011905">
    <property type="status" value="NOT_ANNOTATED_CDS"/>
    <property type="molecule type" value="Genomic_DNA"/>
</dbReference>
<dbReference type="OrthoDB" id="417891at2759"/>
<dbReference type="GO" id="GO:0019166">
    <property type="term" value="F:trans-2-enoyl-CoA reductase (NADPH) activity"/>
    <property type="evidence" value="ECO:0007669"/>
    <property type="project" value="UniProtKB-EC"/>
</dbReference>
<evidence type="ECO:0000313" key="23">
    <source>
        <dbReference type="EnsemblMetazoa" id="CapteP182248"/>
    </source>
</evidence>
<evidence type="ECO:0000256" key="19">
    <source>
        <dbReference type="ARBA" id="ARBA00049386"/>
    </source>
</evidence>
<comment type="catalytic activity">
    <reaction evidence="20">
        <text>(2E)-octenoyl-CoA + NADPH + H(+) = octanoyl-CoA + NADP(+)</text>
        <dbReference type="Rhea" id="RHEA:44952"/>
        <dbReference type="ChEBI" id="CHEBI:15378"/>
        <dbReference type="ChEBI" id="CHEBI:57386"/>
        <dbReference type="ChEBI" id="CHEBI:57783"/>
        <dbReference type="ChEBI" id="CHEBI:58349"/>
        <dbReference type="ChEBI" id="CHEBI:62242"/>
    </reaction>
    <physiologicalReaction direction="left-to-right" evidence="20">
        <dbReference type="Rhea" id="RHEA:44953"/>
    </physiologicalReaction>
</comment>
<comment type="catalytic activity">
    <reaction evidence="16">
        <text>(2E)-tetradecenoyl-CoA + NADPH + H(+) = tetradecanoyl-CoA + NADP(+)</text>
        <dbReference type="Rhea" id="RHEA:44968"/>
        <dbReference type="ChEBI" id="CHEBI:15378"/>
        <dbReference type="ChEBI" id="CHEBI:57385"/>
        <dbReference type="ChEBI" id="CHEBI:57783"/>
        <dbReference type="ChEBI" id="CHEBI:58349"/>
        <dbReference type="ChEBI" id="CHEBI:61405"/>
    </reaction>
    <physiologicalReaction direction="left-to-right" evidence="16">
        <dbReference type="Rhea" id="RHEA:44969"/>
    </physiologicalReaction>
</comment>
<keyword evidence="9" id="KW-0576">Peroxisome</keyword>
<evidence type="ECO:0000256" key="21">
    <source>
        <dbReference type="SAM" id="Coils"/>
    </source>
</evidence>
<reference evidence="24" key="1">
    <citation type="submission" date="2012-12" db="EMBL/GenBank/DDBJ databases">
        <authorList>
            <person name="Hellsten U."/>
            <person name="Grimwood J."/>
            <person name="Chapman J.A."/>
            <person name="Shapiro H."/>
            <person name="Aerts A."/>
            <person name="Otillar R.P."/>
            <person name="Terry A.Y."/>
            <person name="Boore J.L."/>
            <person name="Simakov O."/>
            <person name="Marletaz F."/>
            <person name="Cho S.-J."/>
            <person name="Edsinger-Gonzales E."/>
            <person name="Havlak P."/>
            <person name="Kuo D.-H."/>
            <person name="Larsson T."/>
            <person name="Lv J."/>
            <person name="Arendt D."/>
            <person name="Savage R."/>
            <person name="Osoegawa K."/>
            <person name="de Jong P."/>
            <person name="Lindberg D.R."/>
            <person name="Seaver E.C."/>
            <person name="Weisblat D.A."/>
            <person name="Putnam N.H."/>
            <person name="Grigoriev I.V."/>
            <person name="Rokhsar D.S."/>
        </authorList>
    </citation>
    <scope>NUCLEOTIDE SEQUENCE</scope>
    <source>
        <strain evidence="24">I ESC-2004</strain>
    </source>
</reference>
<reference evidence="23" key="3">
    <citation type="submission" date="2015-06" db="UniProtKB">
        <authorList>
            <consortium name="EnsemblMetazoa"/>
        </authorList>
    </citation>
    <scope>IDENTIFICATION</scope>
</reference>
<evidence type="ECO:0000256" key="8">
    <source>
        <dbReference type="ARBA" id="ARBA00023098"/>
    </source>
</evidence>
<dbReference type="Gene3D" id="3.40.50.720">
    <property type="entry name" value="NAD(P)-binding Rossmann-like Domain"/>
    <property type="match status" value="1"/>
</dbReference>
<comment type="catalytic activity">
    <reaction evidence="19">
        <text>(2E)-decenoyl-CoA + NADPH + H(+) = decanoyl-CoA + NADP(+)</text>
        <dbReference type="Rhea" id="RHEA:44960"/>
        <dbReference type="ChEBI" id="CHEBI:15378"/>
        <dbReference type="ChEBI" id="CHEBI:57783"/>
        <dbReference type="ChEBI" id="CHEBI:58349"/>
        <dbReference type="ChEBI" id="CHEBI:61406"/>
        <dbReference type="ChEBI" id="CHEBI:61430"/>
    </reaction>
    <physiologicalReaction direction="left-to-right" evidence="19">
        <dbReference type="Rhea" id="RHEA:44961"/>
    </physiologicalReaction>
</comment>
<dbReference type="EnsemblMetazoa" id="CapteT182248">
    <property type="protein sequence ID" value="CapteP182248"/>
    <property type="gene ID" value="CapteG182248"/>
</dbReference>
<reference evidence="22 24" key="2">
    <citation type="journal article" date="2013" name="Nature">
        <title>Insights into bilaterian evolution from three spiralian genomes.</title>
        <authorList>
            <person name="Simakov O."/>
            <person name="Marletaz F."/>
            <person name="Cho S.J."/>
            <person name="Edsinger-Gonzales E."/>
            <person name="Havlak P."/>
            <person name="Hellsten U."/>
            <person name="Kuo D.H."/>
            <person name="Larsson T."/>
            <person name="Lv J."/>
            <person name="Arendt D."/>
            <person name="Savage R."/>
            <person name="Osoegawa K."/>
            <person name="de Jong P."/>
            <person name="Grimwood J."/>
            <person name="Chapman J.A."/>
            <person name="Shapiro H."/>
            <person name="Aerts A."/>
            <person name="Otillar R.P."/>
            <person name="Terry A.Y."/>
            <person name="Boore J.L."/>
            <person name="Grigoriev I.V."/>
            <person name="Lindberg D.R."/>
            <person name="Seaver E.C."/>
            <person name="Weisblat D.A."/>
            <person name="Putnam N.H."/>
            <person name="Rokhsar D.S."/>
        </authorList>
    </citation>
    <scope>NUCLEOTIDE SEQUENCE</scope>
    <source>
        <strain evidence="22 24">I ESC-2004</strain>
    </source>
</reference>
<evidence type="ECO:0000256" key="11">
    <source>
        <dbReference type="ARBA" id="ARBA00037124"/>
    </source>
</evidence>
<evidence type="ECO:0000256" key="7">
    <source>
        <dbReference type="ARBA" id="ARBA00023002"/>
    </source>
</evidence>
<evidence type="ECO:0000256" key="17">
    <source>
        <dbReference type="ARBA" id="ARBA00049108"/>
    </source>
</evidence>
<dbReference type="GO" id="GO:0005777">
    <property type="term" value="C:peroxisome"/>
    <property type="evidence" value="ECO:0007669"/>
    <property type="project" value="UniProtKB-SubCell"/>
</dbReference>
<evidence type="ECO:0000256" key="2">
    <source>
        <dbReference type="ARBA" id="ARBA00005189"/>
    </source>
</evidence>
<organism evidence="22">
    <name type="scientific">Capitella teleta</name>
    <name type="common">Polychaete worm</name>
    <dbReference type="NCBI Taxonomy" id="283909"/>
    <lineage>
        <taxon>Eukaryota</taxon>
        <taxon>Metazoa</taxon>
        <taxon>Spiralia</taxon>
        <taxon>Lophotrochozoa</taxon>
        <taxon>Annelida</taxon>
        <taxon>Polychaeta</taxon>
        <taxon>Sedentaria</taxon>
        <taxon>Scolecida</taxon>
        <taxon>Capitellidae</taxon>
        <taxon>Capitella</taxon>
    </lineage>
</organism>
<dbReference type="OMA" id="GYRICIN"/>
<dbReference type="HOGENOM" id="CLU_010194_1_2_1"/>
<dbReference type="GO" id="GO:0006633">
    <property type="term" value="P:fatty acid biosynthetic process"/>
    <property type="evidence" value="ECO:0007669"/>
    <property type="project" value="UniProtKB-KW"/>
</dbReference>
<comment type="subcellular location">
    <subcellularLocation>
        <location evidence="1">Peroxisome</location>
    </subcellularLocation>
</comment>
<evidence type="ECO:0000256" key="13">
    <source>
        <dbReference type="ARBA" id="ARBA00038849"/>
    </source>
</evidence>
<proteinExistence type="predicted"/>
<evidence type="ECO:0000256" key="6">
    <source>
        <dbReference type="ARBA" id="ARBA00022857"/>
    </source>
</evidence>
<evidence type="ECO:0000256" key="3">
    <source>
        <dbReference type="ARBA" id="ARBA00022516"/>
    </source>
</evidence>
<comment type="catalytic activity">
    <reaction evidence="17">
        <text>(2E)-hexenoyl-CoA + NADPH + H(+) = hexanoyl-CoA + NADP(+)</text>
        <dbReference type="Rhea" id="RHEA:44956"/>
        <dbReference type="ChEBI" id="CHEBI:15378"/>
        <dbReference type="ChEBI" id="CHEBI:57783"/>
        <dbReference type="ChEBI" id="CHEBI:58349"/>
        <dbReference type="ChEBI" id="CHEBI:62077"/>
        <dbReference type="ChEBI" id="CHEBI:62620"/>
    </reaction>
    <physiologicalReaction direction="left-to-right" evidence="17">
        <dbReference type="Rhea" id="RHEA:44957"/>
    </physiologicalReaction>
</comment>
<feature type="coiled-coil region" evidence="21">
    <location>
        <begin position="43"/>
        <end position="77"/>
    </location>
</feature>
<evidence type="ECO:0000256" key="14">
    <source>
        <dbReference type="ARBA" id="ARBA00041063"/>
    </source>
</evidence>
<dbReference type="InterPro" id="IPR052388">
    <property type="entry name" value="Peroxisomal_t2-enoyl-CoA_red"/>
</dbReference>
<keyword evidence="8" id="KW-0443">Lipid metabolism</keyword>
<dbReference type="FunFam" id="3.40.50.720:FF:000335">
    <property type="entry name" value="Peroxisomal trans-2-enoyl-CoA reductase"/>
    <property type="match status" value="1"/>
</dbReference>
<dbReference type="SUPFAM" id="SSF51735">
    <property type="entry name" value="NAD(P)-binding Rossmann-fold domains"/>
    <property type="match status" value="1"/>
</dbReference>
<comment type="pathway">
    <text evidence="2">Lipid metabolism.</text>
</comment>
<evidence type="ECO:0000256" key="5">
    <source>
        <dbReference type="ARBA" id="ARBA00022832"/>
    </source>
</evidence>
<keyword evidence="4" id="KW-0597">Phosphoprotein</keyword>
<dbReference type="PANTHER" id="PTHR24317">
    <property type="entry name" value="PEROXISOMAL TRANS-2-ENOYL-COA REDUCTASE"/>
    <property type="match status" value="1"/>
</dbReference>
<dbReference type="EMBL" id="KB309179">
    <property type="protein sequence ID" value="ELT95255.1"/>
    <property type="molecule type" value="Genomic_DNA"/>
</dbReference>
<dbReference type="InterPro" id="IPR036291">
    <property type="entry name" value="NAD(P)-bd_dom_sf"/>
</dbReference>
<comment type="catalytic activity">
    <reaction evidence="18">
        <text>a (2E)-enoyl-CoA + NADPH + H(+) = a 2,3-saturated acyl-CoA + NADP(+)</text>
        <dbReference type="Rhea" id="RHEA:33763"/>
        <dbReference type="ChEBI" id="CHEBI:15378"/>
        <dbReference type="ChEBI" id="CHEBI:57783"/>
        <dbReference type="ChEBI" id="CHEBI:58349"/>
        <dbReference type="ChEBI" id="CHEBI:58856"/>
        <dbReference type="ChEBI" id="CHEBI:65111"/>
        <dbReference type="EC" id="1.3.1.38"/>
    </reaction>
    <physiologicalReaction direction="left-to-right" evidence="18">
        <dbReference type="Rhea" id="RHEA:33764"/>
    </physiologicalReaction>
</comment>
<keyword evidence="7" id="KW-0560">Oxidoreductase</keyword>
<comment type="subunit">
    <text evidence="12">Interacts with PEX5, probably required to target it into peroxisomes.</text>
</comment>
<comment type="function">
    <text evidence="11">Participates in chain elongation of fatty acids. Catalyzes the reduction of trans-2-enoyl-CoAs of varying chain lengths from 6:1 to 16:1, having maximum activity with 10:1 CoA. Has no 2,4-dienoyl-CoA reductase activity.</text>
</comment>
<keyword evidence="21" id="KW-0175">Coiled coil</keyword>
<accession>R7TW92</accession>
<name>R7TW92_CAPTE</name>
<keyword evidence="24" id="KW-1185">Reference proteome</keyword>
<evidence type="ECO:0000256" key="20">
    <source>
        <dbReference type="ARBA" id="ARBA00049559"/>
    </source>
</evidence>
<protein>
    <recommendedName>
        <fullName evidence="14">Peroxisomal trans-2-enoyl-CoA reductase</fullName>
        <ecNumber evidence="13">1.3.1.38</ecNumber>
    </recommendedName>
</protein>
<evidence type="ECO:0000313" key="24">
    <source>
        <dbReference type="Proteomes" id="UP000014760"/>
    </source>
</evidence>
<comment type="catalytic activity">
    <reaction evidence="15">
        <text>(2E)-dodecenoyl-CoA + NADPH + H(+) = dodecanoyl-CoA + NADP(+)</text>
        <dbReference type="Rhea" id="RHEA:44964"/>
        <dbReference type="ChEBI" id="CHEBI:15378"/>
        <dbReference type="ChEBI" id="CHEBI:57330"/>
        <dbReference type="ChEBI" id="CHEBI:57375"/>
        <dbReference type="ChEBI" id="CHEBI:57783"/>
        <dbReference type="ChEBI" id="CHEBI:58349"/>
    </reaction>
    <physiologicalReaction direction="left-to-right" evidence="15">
        <dbReference type="Rhea" id="RHEA:44965"/>
    </physiologicalReaction>
</comment>
<dbReference type="InterPro" id="IPR002347">
    <property type="entry name" value="SDR_fam"/>
</dbReference>
<evidence type="ECO:0000256" key="1">
    <source>
        <dbReference type="ARBA" id="ARBA00004275"/>
    </source>
</evidence>
<keyword evidence="10" id="KW-0275">Fatty acid biosynthesis</keyword>
<evidence type="ECO:0000256" key="9">
    <source>
        <dbReference type="ARBA" id="ARBA00023140"/>
    </source>
</evidence>
<keyword evidence="3" id="KW-0444">Lipid biosynthesis</keyword>
<keyword evidence="6" id="KW-0521">NADP</keyword>
<dbReference type="EC" id="1.3.1.38" evidence="13"/>
<dbReference type="GO" id="GO:0033306">
    <property type="term" value="P:phytol metabolic process"/>
    <property type="evidence" value="ECO:0007669"/>
    <property type="project" value="TreeGrafter"/>
</dbReference>
<dbReference type="PRINTS" id="PR00081">
    <property type="entry name" value="GDHRDH"/>
</dbReference>
<evidence type="ECO:0000256" key="12">
    <source>
        <dbReference type="ARBA" id="ARBA00038622"/>
    </source>
</evidence>
<dbReference type="PRINTS" id="PR00080">
    <property type="entry name" value="SDRFAMILY"/>
</dbReference>